<accession>A0A3N0EGQ4</accession>
<dbReference type="Pfam" id="PF00005">
    <property type="entry name" value="ABC_tran"/>
    <property type="match status" value="1"/>
</dbReference>
<evidence type="ECO:0000313" key="6">
    <source>
        <dbReference type="Proteomes" id="UP000269198"/>
    </source>
</evidence>
<protein>
    <submittedName>
        <fullName evidence="5">sn-glycerol-3-phosphate ABC transporter ATP-binding protein UgpC</fullName>
    </submittedName>
</protein>
<dbReference type="Pfam" id="PF17912">
    <property type="entry name" value="OB_MalK"/>
    <property type="match status" value="1"/>
</dbReference>
<dbReference type="Gene3D" id="2.40.50.100">
    <property type="match status" value="1"/>
</dbReference>
<proteinExistence type="predicted"/>
<evidence type="ECO:0000256" key="3">
    <source>
        <dbReference type="ARBA" id="ARBA00022840"/>
    </source>
</evidence>
<dbReference type="EMBL" id="RJMB01000002">
    <property type="protein sequence ID" value="RNL87022.1"/>
    <property type="molecule type" value="Genomic_DNA"/>
</dbReference>
<dbReference type="Gene3D" id="3.40.50.300">
    <property type="entry name" value="P-loop containing nucleotide triphosphate hydrolases"/>
    <property type="match status" value="1"/>
</dbReference>
<name>A0A3N0EGQ4_9ACTN</name>
<keyword evidence="3 5" id="KW-0067">ATP-binding</keyword>
<comment type="caution">
    <text evidence="5">The sequence shown here is derived from an EMBL/GenBank/DDBJ whole genome shotgun (WGS) entry which is preliminary data.</text>
</comment>
<dbReference type="PANTHER" id="PTHR43875">
    <property type="entry name" value="MALTODEXTRIN IMPORT ATP-BINDING PROTEIN MSMX"/>
    <property type="match status" value="1"/>
</dbReference>
<dbReference type="Gene3D" id="2.40.50.140">
    <property type="entry name" value="Nucleic acid-binding proteins"/>
    <property type="match status" value="1"/>
</dbReference>
<dbReference type="InterPro" id="IPR003439">
    <property type="entry name" value="ABC_transporter-like_ATP-bd"/>
</dbReference>
<keyword evidence="1" id="KW-0813">Transport</keyword>
<keyword evidence="6" id="KW-1185">Reference proteome</keyword>
<dbReference type="InterPro" id="IPR012340">
    <property type="entry name" value="NA-bd_OB-fold"/>
</dbReference>
<dbReference type="PROSITE" id="PS00211">
    <property type="entry name" value="ABC_TRANSPORTER_1"/>
    <property type="match status" value="1"/>
</dbReference>
<dbReference type="InterPro" id="IPR003593">
    <property type="entry name" value="AAA+_ATPase"/>
</dbReference>
<dbReference type="SUPFAM" id="SSF52540">
    <property type="entry name" value="P-loop containing nucleoside triphosphate hydrolases"/>
    <property type="match status" value="1"/>
</dbReference>
<reference evidence="5 6" key="1">
    <citation type="submission" date="2018-11" db="EMBL/GenBank/DDBJ databases">
        <title>The genome draft of YIM 96095.</title>
        <authorList>
            <person name="Tang S.-K."/>
            <person name="Chunyu W.-X."/>
            <person name="Feng Y.-Z."/>
        </authorList>
    </citation>
    <scope>NUCLEOTIDE SEQUENCE [LARGE SCALE GENOMIC DNA]</scope>
    <source>
        <strain evidence="5 6">YIM 96095</strain>
    </source>
</reference>
<dbReference type="RefSeq" id="WP_123199851.1">
    <property type="nucleotide sequence ID" value="NZ_RJMB01000002.1"/>
</dbReference>
<gene>
    <name evidence="5" type="primary">ugpC</name>
    <name evidence="5" type="ORF">EFW17_02830</name>
</gene>
<dbReference type="PROSITE" id="PS50893">
    <property type="entry name" value="ABC_TRANSPORTER_2"/>
    <property type="match status" value="1"/>
</dbReference>
<dbReference type="InterPro" id="IPR017871">
    <property type="entry name" value="ABC_transporter-like_CS"/>
</dbReference>
<dbReference type="Proteomes" id="UP000269198">
    <property type="component" value="Unassembled WGS sequence"/>
</dbReference>
<dbReference type="SMART" id="SM00382">
    <property type="entry name" value="AAA"/>
    <property type="match status" value="1"/>
</dbReference>
<evidence type="ECO:0000313" key="5">
    <source>
        <dbReference type="EMBL" id="RNL87022.1"/>
    </source>
</evidence>
<dbReference type="FunFam" id="3.40.50.300:FF:000042">
    <property type="entry name" value="Maltose/maltodextrin ABC transporter, ATP-binding protein"/>
    <property type="match status" value="1"/>
</dbReference>
<dbReference type="InterPro" id="IPR015855">
    <property type="entry name" value="ABC_transpr_MalK-like"/>
</dbReference>
<dbReference type="InterPro" id="IPR027417">
    <property type="entry name" value="P-loop_NTPase"/>
</dbReference>
<dbReference type="GO" id="GO:0016887">
    <property type="term" value="F:ATP hydrolysis activity"/>
    <property type="evidence" value="ECO:0007669"/>
    <property type="project" value="InterPro"/>
</dbReference>
<evidence type="ECO:0000259" key="4">
    <source>
        <dbReference type="PROSITE" id="PS50893"/>
    </source>
</evidence>
<dbReference type="OrthoDB" id="7838608at2"/>
<sequence>MASIRLAGVSKVYPDRTAAVSELALDITEGEFLVLVGPSGCGKTTALRMIAGLEEISSGTLTIGDRVVNRVPARDRDVAMVFQSYALYPHLTVRDNIAFGLQLRKMPKAEIAKRVEQAAETLGLTEHLDRRPRNLSGGQRQRVAMGRAIVRKPHAFLMDEPLSNLDAKLRVQMRAEISRIQRDLGVTTVYVTHDQVEAMTLGDRVAVLKKGVLQQVAPPQELYDRPTNIFVAGFIGSPSMNLLQARLEADTGTTGARLRLGEQTLAVPAALLAERPRLRDYIGHDVAVGIRPEDMEDAELVDTPDDSALTSTTDLVEALGSEILLHFQLDAPPVVTEDTKELARDVGADHLDAASRKSDIIARCSPRSRTKSGDPLRVRVDTTRLYFFDPETGAGIWGDPSSAYQHKEESHA</sequence>
<keyword evidence="2" id="KW-0547">Nucleotide-binding</keyword>
<dbReference type="GO" id="GO:0008643">
    <property type="term" value="P:carbohydrate transport"/>
    <property type="evidence" value="ECO:0007669"/>
    <property type="project" value="InterPro"/>
</dbReference>
<dbReference type="InterPro" id="IPR008995">
    <property type="entry name" value="Mo/tungstate-bd_C_term_dom"/>
</dbReference>
<dbReference type="GO" id="GO:0005524">
    <property type="term" value="F:ATP binding"/>
    <property type="evidence" value="ECO:0007669"/>
    <property type="project" value="UniProtKB-KW"/>
</dbReference>
<dbReference type="SUPFAM" id="SSF50331">
    <property type="entry name" value="MOP-like"/>
    <property type="match status" value="1"/>
</dbReference>
<dbReference type="GO" id="GO:0055052">
    <property type="term" value="C:ATP-binding cassette (ABC) transporter complex, substrate-binding subunit-containing"/>
    <property type="evidence" value="ECO:0007669"/>
    <property type="project" value="TreeGrafter"/>
</dbReference>
<dbReference type="AlphaFoldDB" id="A0A3N0EGQ4"/>
<dbReference type="GO" id="GO:0140359">
    <property type="term" value="F:ABC-type transporter activity"/>
    <property type="evidence" value="ECO:0007669"/>
    <property type="project" value="InterPro"/>
</dbReference>
<dbReference type="NCBIfam" id="NF008653">
    <property type="entry name" value="PRK11650.1"/>
    <property type="match status" value="1"/>
</dbReference>
<evidence type="ECO:0000256" key="1">
    <source>
        <dbReference type="ARBA" id="ARBA00022448"/>
    </source>
</evidence>
<organism evidence="5 6">
    <name type="scientific">Halostreptopolyspora alba</name>
    <dbReference type="NCBI Taxonomy" id="2487137"/>
    <lineage>
        <taxon>Bacteria</taxon>
        <taxon>Bacillati</taxon>
        <taxon>Actinomycetota</taxon>
        <taxon>Actinomycetes</taxon>
        <taxon>Streptosporangiales</taxon>
        <taxon>Nocardiopsidaceae</taxon>
        <taxon>Halostreptopolyspora</taxon>
    </lineage>
</organism>
<dbReference type="CDD" id="cd03301">
    <property type="entry name" value="ABC_MalK_N"/>
    <property type="match status" value="1"/>
</dbReference>
<dbReference type="InterPro" id="IPR047641">
    <property type="entry name" value="ABC_transpr_MalK/UgpC-like"/>
</dbReference>
<dbReference type="PANTHER" id="PTHR43875:SF1">
    <property type="entry name" value="OSMOPROTECTIVE COMPOUNDS UPTAKE ATP-BINDING PROTEIN GGTA"/>
    <property type="match status" value="1"/>
</dbReference>
<feature type="domain" description="ABC transporter" evidence="4">
    <location>
        <begin position="4"/>
        <end position="235"/>
    </location>
</feature>
<dbReference type="InterPro" id="IPR040582">
    <property type="entry name" value="OB_MalK-like"/>
</dbReference>
<evidence type="ECO:0000256" key="2">
    <source>
        <dbReference type="ARBA" id="ARBA00022741"/>
    </source>
</evidence>